<proteinExistence type="evidence at transcript level"/>
<dbReference type="EMBL" id="KF860721">
    <property type="protein sequence ID" value="AIW62627.1"/>
    <property type="molecule type" value="mRNA"/>
</dbReference>
<evidence type="ECO:0000256" key="1">
    <source>
        <dbReference type="SAM" id="MobiDB-lite"/>
    </source>
</evidence>
<sequence length="182" mass="20677">MPDGAKSTDEDERISDIHQSLDFNLDDPMKKPDGENIVPAESKFQASSRPAKLNKNKNEKRQMIFNSIEFWMGNENGCLNTQENGHSPEISDLTLKSKLSRKAKKKKTKEHKRSYNKRGKREKKGKKNTLLEMDEPKNKNEYEEAPGITTPSKEPGFSAVPTPTSPICEEENELQHSIGDFD</sequence>
<reference evidence="2" key="1">
    <citation type="submission" date="2013-11" db="EMBL/GenBank/DDBJ databases">
        <authorList>
            <person name="Thropp P.A."/>
            <person name="Correa S.M."/>
            <person name="Garb J.E."/>
            <person name="Binford G.J."/>
        </authorList>
    </citation>
    <scope>NUCLEOTIDE SEQUENCE</scope>
    <source>
        <tissue evidence="2">Venom gland</tissue>
    </source>
</reference>
<name>A0A0A0V635_SCYTH</name>
<protein>
    <submittedName>
        <fullName evidence="2">Uncharacterized protein</fullName>
    </submittedName>
</protein>
<feature type="region of interest" description="Disordered" evidence="1">
    <location>
        <begin position="1"/>
        <end position="60"/>
    </location>
</feature>
<organism evidence="2">
    <name type="scientific">Scytodes thoracica</name>
    <name type="common">Spitting spider</name>
    <name type="synonym">Aranea thoracica</name>
    <dbReference type="NCBI Taxonomy" id="1112478"/>
    <lineage>
        <taxon>Eukaryota</taxon>
        <taxon>Metazoa</taxon>
        <taxon>Ecdysozoa</taxon>
        <taxon>Arthropoda</taxon>
        <taxon>Chelicerata</taxon>
        <taxon>Arachnida</taxon>
        <taxon>Araneae</taxon>
        <taxon>Araneomorphae</taxon>
        <taxon>Haplogynae</taxon>
        <taxon>Scytodoidea</taxon>
        <taxon>Scytodidae</taxon>
        <taxon>Scytodes</taxon>
    </lineage>
</organism>
<evidence type="ECO:0000313" key="2">
    <source>
        <dbReference type="EMBL" id="AIW62627.1"/>
    </source>
</evidence>
<feature type="compositionally biased region" description="Basic residues" evidence="1">
    <location>
        <begin position="98"/>
        <end position="127"/>
    </location>
</feature>
<dbReference type="AlphaFoldDB" id="A0A0A0V635"/>
<feature type="region of interest" description="Disordered" evidence="1">
    <location>
        <begin position="75"/>
        <end position="182"/>
    </location>
</feature>
<accession>A0A0A0V635</accession>
<reference evidence="2" key="2">
    <citation type="journal article" date="2014" name="J. Proteome Res.">
        <title>Spit and venom from scytodes spiders: a diverse and distinct cocktail.</title>
        <authorList>
            <person name="Zobel-Thropp P.A."/>
            <person name="Correa S.M."/>
            <person name="Garb J.E."/>
            <person name="Binford G.J."/>
        </authorList>
    </citation>
    <scope>NUCLEOTIDE SEQUENCE</scope>
    <source>
        <tissue evidence="2">Venom gland</tissue>
    </source>
</reference>